<gene>
    <name evidence="2" type="ORF">SAMN05216505_102318</name>
</gene>
<name>A0A1G6LZF4_9ACTN</name>
<dbReference type="PANTHER" id="PTHR11236">
    <property type="entry name" value="AMINOBENZOATE/ANTHRANILATE SYNTHASE"/>
    <property type="match status" value="1"/>
</dbReference>
<dbReference type="GO" id="GO:0019441">
    <property type="term" value="P:L-tryptophan catabolic process to kynurenine"/>
    <property type="evidence" value="ECO:0007669"/>
    <property type="project" value="InterPro"/>
</dbReference>
<dbReference type="InterPro" id="IPR037175">
    <property type="entry name" value="KFase_sf"/>
</dbReference>
<dbReference type="RefSeq" id="WP_217492604.1">
    <property type="nucleotide sequence ID" value="NZ_FMZK01000002.1"/>
</dbReference>
<proteinExistence type="predicted"/>
<dbReference type="GO" id="GO:0000162">
    <property type="term" value="P:L-tryptophan biosynthetic process"/>
    <property type="evidence" value="ECO:0007669"/>
    <property type="project" value="TreeGrafter"/>
</dbReference>
<dbReference type="InterPro" id="IPR019999">
    <property type="entry name" value="Anth_synth_I-like"/>
</dbReference>
<sequence length="695" mass="74934">MRIVDLTHGFSEGMPSYPADWFPPFSFDRAMTPQTDPYGTNRTFSTLHIFPHNGTHIEYKLHFYPGTEGIGEVPLETLIGRTCVADLSHKGDLEPVTAEDLDKAVGDLWTPGDRLLVRTDYLRDNWGAADYWDRPPYMTPSAAQWAIDNGAVLVGFDCLTERPGDAESPVHHALLAAGIPILEYVANLHELRQPVVQLFALPIKVADVEAAPARVVALEHADAAAATGGGADMTTTVESPAFLRSGLRPGDVVHRHESRGPDVDAVVAAAALRGSDRIMLSCRAAETGPVVLIAVGELAVARRVGHRRDPSAPAPVTAAIDFLDGLEFASGAGPDERSWYGCIGYDAVTDFERLSLQSTSLPTYDLFLPEVLVRFDRTGTTVVGRGATAPAARGAAERVERVLRGAGEFAQTPTRAGAGTFGHGVDEYLEAVRRAKEYILAGDIFQVVLSTRYSAPAEADGLTVYRRLAEFNRSPYHFYYRSTDFEVVGASPEPCVTLTGRDVLIRPLAGTRPRGADRAADLMAEQDLLSSEKELAEHRMLVDLARNDLGRVCAPSTVRVPRLMEVERYSHVMHMTSDVRGRLRPGCRTDDLVRASFPAGTMTGAPKVRAIEIIDELEPVGRGLYSGAVGSFGVGHADLYLTIRALVVHDGGIHLQAGGGIVYDSDPLAEREECLAKLRAAARAAAVSLGAGDQA</sequence>
<dbReference type="GO" id="GO:0004061">
    <property type="term" value="F:arylformamidase activity"/>
    <property type="evidence" value="ECO:0007669"/>
    <property type="project" value="InterPro"/>
</dbReference>
<dbReference type="STRING" id="67344.SAMN05216505_102318"/>
<dbReference type="PANTHER" id="PTHR11236:SF9">
    <property type="entry name" value="ANTHRANILATE SYNTHASE COMPONENT 1"/>
    <property type="match status" value="1"/>
</dbReference>
<dbReference type="Pfam" id="PF04199">
    <property type="entry name" value="Cyclase"/>
    <property type="match status" value="1"/>
</dbReference>
<dbReference type="Gene3D" id="3.60.120.10">
    <property type="entry name" value="Anthranilate synthase"/>
    <property type="match status" value="1"/>
</dbReference>
<keyword evidence="3" id="KW-1185">Reference proteome</keyword>
<dbReference type="Proteomes" id="UP000182100">
    <property type="component" value="Unassembled WGS sequence"/>
</dbReference>
<reference evidence="3" key="1">
    <citation type="submission" date="2016-10" db="EMBL/GenBank/DDBJ databases">
        <authorList>
            <person name="Varghese N."/>
            <person name="Submissions S."/>
        </authorList>
    </citation>
    <scope>NUCLEOTIDE SEQUENCE [LARGE SCALE GENOMIC DNA]</scope>
    <source>
        <strain evidence="3">CGMCC 4.3504</strain>
    </source>
</reference>
<evidence type="ECO:0000313" key="3">
    <source>
        <dbReference type="Proteomes" id="UP000182100"/>
    </source>
</evidence>
<accession>A0A1G6LZF4</accession>
<organism evidence="2 3">
    <name type="scientific">Streptomyces prasinopilosus</name>
    <dbReference type="NCBI Taxonomy" id="67344"/>
    <lineage>
        <taxon>Bacteria</taxon>
        <taxon>Bacillati</taxon>
        <taxon>Actinomycetota</taxon>
        <taxon>Actinomycetes</taxon>
        <taxon>Kitasatosporales</taxon>
        <taxon>Streptomycetaceae</taxon>
        <taxon>Streptomyces</taxon>
    </lineage>
</organism>
<dbReference type="SUPFAM" id="SSF56322">
    <property type="entry name" value="ADC synthase"/>
    <property type="match status" value="1"/>
</dbReference>
<dbReference type="Pfam" id="PF00425">
    <property type="entry name" value="Chorismate_bind"/>
    <property type="match status" value="1"/>
</dbReference>
<dbReference type="AlphaFoldDB" id="A0A1G6LZF4"/>
<dbReference type="SUPFAM" id="SSF102198">
    <property type="entry name" value="Putative cyclase"/>
    <property type="match status" value="1"/>
</dbReference>
<dbReference type="InterPro" id="IPR015890">
    <property type="entry name" value="Chorismate_C"/>
</dbReference>
<dbReference type="InterPro" id="IPR007325">
    <property type="entry name" value="KFase/CYL"/>
</dbReference>
<dbReference type="InterPro" id="IPR005801">
    <property type="entry name" value="ADC_synthase"/>
</dbReference>
<dbReference type="PRINTS" id="PR00095">
    <property type="entry name" value="ANTSNTHASEI"/>
</dbReference>
<protein>
    <submittedName>
        <fullName evidence="2">Anthranilate/para-aminobenzoate synthases component I</fullName>
    </submittedName>
</protein>
<evidence type="ECO:0000313" key="2">
    <source>
        <dbReference type="EMBL" id="SDC48609.1"/>
    </source>
</evidence>
<evidence type="ECO:0000259" key="1">
    <source>
        <dbReference type="Pfam" id="PF00425"/>
    </source>
</evidence>
<feature type="domain" description="Chorismate-utilising enzyme C-terminal" evidence="1">
    <location>
        <begin position="426"/>
        <end position="677"/>
    </location>
</feature>
<dbReference type="Gene3D" id="3.50.30.50">
    <property type="entry name" value="Putative cyclase"/>
    <property type="match status" value="1"/>
</dbReference>
<dbReference type="EMBL" id="FMZK01000002">
    <property type="protein sequence ID" value="SDC48609.1"/>
    <property type="molecule type" value="Genomic_DNA"/>
</dbReference>